<evidence type="ECO:0000313" key="6">
    <source>
        <dbReference type="Proteomes" id="UP001597218"/>
    </source>
</evidence>
<sequence length="849" mass="97230">MVWLDMKTTVPQARLQAVERTRLMELLHNSGPRRLTVVRAPAGYGKSTMLIQWISQLEEPVVWLSIDETDNDPIRFWKYVIRAVSGIVPKEIEKRLMTLFTEQSPLEVLIDSFMNEIESFRGNIHMVMDDYHLIESPVIHHSVARFIDYLPTNAYVYLTSRTDLTLPLGKWRVKEWVTEIDADHLRFTYDEVERYYSTQENPSGNPELLKRLFDKTEGWIVGLQLAGLAGQEAIKGEWENAEFNSSHPFVTEFLLKEILISLPPIEQDFLLRTSILDQLEYPICDALTNREDSYQTLLALEKKGLFIIRLHVNKPVFRYHHLFADALQLELKHRYSPEEVSLLYKEAATHLREKGDFNSAIELALKGHLYEIVDAWVTSDLIEIITRGQNSTFNRWMQTLRANDYLVNVETLVLYLITLANSYEMEDASQLIIELDQRHEVEQWMDSEDYRGMASILQTMRAFVLLAGGKDVDQSMKIIGEQMDKGRTSSRWDDIPMQYNWLEPTLLRTSIGARGKLLWPEDILPLLAFFQEPDTKEKNMTGFAYGVAAETSFHRNALDQSLVELEAALQFGHHFKDPGLFIPMYILKAKVYVSKQQFVEAYAVLEYAMGTTNERQWLDSLRTMKAYMYLLEGNPTQAEQELLVSTGLNNPSAESEQEFWLLVSARLLLAKGQATDALKKTMRVKESAIKERQVLTIVEATILEVLCQVDLGNVDAAMITLHGALKEGAPYGYSRLFLDEITIVMLLKKYLIMRKIAFSSKWDSVSITYVEQLIAEGQKDSVENPAMDSLTPRERSVLNLLANGATNSEIAQELVLSEGTVRVYLSSVYSKLGVNSRTKAILVSKDIEN</sequence>
<dbReference type="Gene3D" id="1.25.40.10">
    <property type="entry name" value="Tetratricopeptide repeat domain"/>
    <property type="match status" value="1"/>
</dbReference>
<dbReference type="Pfam" id="PF17874">
    <property type="entry name" value="TPR_MalT"/>
    <property type="match status" value="1"/>
</dbReference>
<name>A0ABW4SE88_9BACL</name>
<dbReference type="Pfam" id="PF00196">
    <property type="entry name" value="GerE"/>
    <property type="match status" value="1"/>
</dbReference>
<dbReference type="Pfam" id="PF25873">
    <property type="entry name" value="WHD_MalT"/>
    <property type="match status" value="1"/>
</dbReference>
<dbReference type="InterPro" id="IPR027417">
    <property type="entry name" value="P-loop_NTPase"/>
</dbReference>
<evidence type="ECO:0000256" key="3">
    <source>
        <dbReference type="ARBA" id="ARBA00023163"/>
    </source>
</evidence>
<dbReference type="SUPFAM" id="SSF52540">
    <property type="entry name" value="P-loop containing nucleoside triphosphate hydrolases"/>
    <property type="match status" value="1"/>
</dbReference>
<proteinExistence type="predicted"/>
<dbReference type="SMART" id="SM00421">
    <property type="entry name" value="HTH_LUXR"/>
    <property type="match status" value="1"/>
</dbReference>
<dbReference type="Gene3D" id="1.10.10.10">
    <property type="entry name" value="Winged helix-like DNA-binding domain superfamily/Winged helix DNA-binding domain"/>
    <property type="match status" value="1"/>
</dbReference>
<dbReference type="InterPro" id="IPR016032">
    <property type="entry name" value="Sig_transdc_resp-reg_C-effctor"/>
</dbReference>
<dbReference type="InterPro" id="IPR059106">
    <property type="entry name" value="WHD_MalT"/>
</dbReference>
<dbReference type="CDD" id="cd06170">
    <property type="entry name" value="LuxR_C_like"/>
    <property type="match status" value="1"/>
</dbReference>
<dbReference type="PRINTS" id="PR00038">
    <property type="entry name" value="HTHLUXR"/>
</dbReference>
<dbReference type="InterPro" id="IPR011990">
    <property type="entry name" value="TPR-like_helical_dom_sf"/>
</dbReference>
<organism evidence="5 6">
    <name type="scientific">Sporosarcina siberiensis</name>
    <dbReference type="NCBI Taxonomy" id="1365606"/>
    <lineage>
        <taxon>Bacteria</taxon>
        <taxon>Bacillati</taxon>
        <taxon>Bacillota</taxon>
        <taxon>Bacilli</taxon>
        <taxon>Bacillales</taxon>
        <taxon>Caryophanaceae</taxon>
        <taxon>Sporosarcina</taxon>
    </lineage>
</organism>
<evidence type="ECO:0000313" key="5">
    <source>
        <dbReference type="EMBL" id="MFD1927695.1"/>
    </source>
</evidence>
<keyword evidence="2" id="KW-0238">DNA-binding</keyword>
<dbReference type="Proteomes" id="UP001597218">
    <property type="component" value="Unassembled WGS sequence"/>
</dbReference>
<dbReference type="RefSeq" id="WP_381536366.1">
    <property type="nucleotide sequence ID" value="NZ_JBHUGI010000014.1"/>
</dbReference>
<keyword evidence="1" id="KW-0805">Transcription regulation</keyword>
<dbReference type="PANTHER" id="PTHR43214">
    <property type="entry name" value="TWO-COMPONENT RESPONSE REGULATOR"/>
    <property type="match status" value="1"/>
</dbReference>
<feature type="domain" description="HTH luxR-type" evidence="4">
    <location>
        <begin position="783"/>
        <end position="848"/>
    </location>
</feature>
<accession>A0ABW4SE88</accession>
<comment type="caution">
    <text evidence="5">The sequence shown here is derived from an EMBL/GenBank/DDBJ whole genome shotgun (WGS) entry which is preliminary data.</text>
</comment>
<reference evidence="6" key="1">
    <citation type="journal article" date="2019" name="Int. J. Syst. Evol. Microbiol.">
        <title>The Global Catalogue of Microorganisms (GCM) 10K type strain sequencing project: providing services to taxonomists for standard genome sequencing and annotation.</title>
        <authorList>
            <consortium name="The Broad Institute Genomics Platform"/>
            <consortium name="The Broad Institute Genome Sequencing Center for Infectious Disease"/>
            <person name="Wu L."/>
            <person name="Ma J."/>
        </authorList>
    </citation>
    <scope>NUCLEOTIDE SEQUENCE [LARGE SCALE GENOMIC DNA]</scope>
    <source>
        <strain evidence="6">CGMCC 4.7177</strain>
    </source>
</reference>
<dbReference type="EMBL" id="JBHUGI010000014">
    <property type="protein sequence ID" value="MFD1927695.1"/>
    <property type="molecule type" value="Genomic_DNA"/>
</dbReference>
<dbReference type="SUPFAM" id="SSF46894">
    <property type="entry name" value="C-terminal effector domain of the bipartite response regulators"/>
    <property type="match status" value="1"/>
</dbReference>
<gene>
    <name evidence="5" type="ORF">ACFSFY_06395</name>
</gene>
<keyword evidence="6" id="KW-1185">Reference proteome</keyword>
<dbReference type="InterPro" id="IPR000792">
    <property type="entry name" value="Tscrpt_reg_LuxR_C"/>
</dbReference>
<evidence type="ECO:0000259" key="4">
    <source>
        <dbReference type="PROSITE" id="PS50043"/>
    </source>
</evidence>
<dbReference type="InterPro" id="IPR036388">
    <property type="entry name" value="WH-like_DNA-bd_sf"/>
</dbReference>
<evidence type="ECO:0000256" key="1">
    <source>
        <dbReference type="ARBA" id="ARBA00023015"/>
    </source>
</evidence>
<dbReference type="PANTHER" id="PTHR43214:SF24">
    <property type="entry name" value="TRANSCRIPTIONAL REGULATORY PROTEIN NARL-RELATED"/>
    <property type="match status" value="1"/>
</dbReference>
<evidence type="ECO:0000256" key="2">
    <source>
        <dbReference type="ARBA" id="ARBA00023125"/>
    </source>
</evidence>
<protein>
    <submittedName>
        <fullName evidence="5">LuxR C-terminal-related transcriptional regulator</fullName>
    </submittedName>
</protein>
<dbReference type="PROSITE" id="PS00622">
    <property type="entry name" value="HTH_LUXR_1"/>
    <property type="match status" value="1"/>
</dbReference>
<keyword evidence="3" id="KW-0804">Transcription</keyword>
<dbReference type="PROSITE" id="PS50043">
    <property type="entry name" value="HTH_LUXR_2"/>
    <property type="match status" value="1"/>
</dbReference>
<dbReference type="InterPro" id="IPR039420">
    <property type="entry name" value="WalR-like"/>
</dbReference>
<dbReference type="InterPro" id="IPR041617">
    <property type="entry name" value="TPR_MalT"/>
</dbReference>